<feature type="compositionally biased region" description="Polar residues" evidence="1">
    <location>
        <begin position="17"/>
        <end position="27"/>
    </location>
</feature>
<proteinExistence type="predicted"/>
<sequence length="45" mass="5160">MKITKMLKQRQGLDMSGNWSIYQNPKSSSKDVPVLPGKSDEFIFE</sequence>
<dbReference type="AlphaFoldDB" id="A0A2P2J2H2"/>
<evidence type="ECO:0000313" key="2">
    <source>
        <dbReference type="EMBL" id="MBW87651.1"/>
    </source>
</evidence>
<organism evidence="2">
    <name type="scientific">Rhizophora mucronata</name>
    <name type="common">Asiatic mangrove</name>
    <dbReference type="NCBI Taxonomy" id="61149"/>
    <lineage>
        <taxon>Eukaryota</taxon>
        <taxon>Viridiplantae</taxon>
        <taxon>Streptophyta</taxon>
        <taxon>Embryophyta</taxon>
        <taxon>Tracheophyta</taxon>
        <taxon>Spermatophyta</taxon>
        <taxon>Magnoliopsida</taxon>
        <taxon>eudicotyledons</taxon>
        <taxon>Gunneridae</taxon>
        <taxon>Pentapetalae</taxon>
        <taxon>rosids</taxon>
        <taxon>fabids</taxon>
        <taxon>Malpighiales</taxon>
        <taxon>Rhizophoraceae</taxon>
        <taxon>Rhizophora</taxon>
    </lineage>
</organism>
<accession>A0A2P2J2H2</accession>
<dbReference type="EMBL" id="GGEC01007168">
    <property type="protein sequence ID" value="MBW87651.1"/>
    <property type="molecule type" value="Transcribed_RNA"/>
</dbReference>
<evidence type="ECO:0000256" key="1">
    <source>
        <dbReference type="SAM" id="MobiDB-lite"/>
    </source>
</evidence>
<name>A0A2P2J2H2_RHIMU</name>
<protein>
    <submittedName>
        <fullName evidence="2">Uncharacterized protein</fullName>
    </submittedName>
</protein>
<feature type="region of interest" description="Disordered" evidence="1">
    <location>
        <begin position="17"/>
        <end position="45"/>
    </location>
</feature>
<reference evidence="2" key="1">
    <citation type="submission" date="2018-02" db="EMBL/GenBank/DDBJ databases">
        <title>Rhizophora mucronata_Transcriptome.</title>
        <authorList>
            <person name="Meera S.P."/>
            <person name="Sreeshan A."/>
            <person name="Augustine A."/>
        </authorList>
    </citation>
    <scope>NUCLEOTIDE SEQUENCE</scope>
    <source>
        <tissue evidence="2">Leaf</tissue>
    </source>
</reference>